<dbReference type="EMBL" id="LFXJ01000005">
    <property type="protein sequence ID" value="KMY33094.1"/>
    <property type="molecule type" value="Genomic_DNA"/>
</dbReference>
<proteinExistence type="predicted"/>
<organism evidence="1 2">
    <name type="scientific">Lysinibacillus xylanilyticus</name>
    <dbReference type="NCBI Taxonomy" id="582475"/>
    <lineage>
        <taxon>Bacteria</taxon>
        <taxon>Bacillati</taxon>
        <taxon>Bacillota</taxon>
        <taxon>Bacilli</taxon>
        <taxon>Bacillales</taxon>
        <taxon>Bacillaceae</taxon>
        <taxon>Lysinibacillus</taxon>
    </lineage>
</organism>
<dbReference type="AlphaFoldDB" id="A0A0K9FF04"/>
<dbReference type="GeneID" id="96599262"/>
<accession>A0A0K9FF04</accession>
<comment type="caution">
    <text evidence="1">The sequence shown here is derived from an EMBL/GenBank/DDBJ whole genome shotgun (WGS) entry which is preliminary data.</text>
</comment>
<name>A0A0K9FF04_9BACI</name>
<evidence type="ECO:0000313" key="2">
    <source>
        <dbReference type="Proteomes" id="UP000037326"/>
    </source>
</evidence>
<dbReference type="Proteomes" id="UP000037326">
    <property type="component" value="Unassembled WGS sequence"/>
</dbReference>
<evidence type="ECO:0000313" key="1">
    <source>
        <dbReference type="EMBL" id="KMY33094.1"/>
    </source>
</evidence>
<reference evidence="2" key="1">
    <citation type="submission" date="2015-07" db="EMBL/GenBank/DDBJ databases">
        <authorList>
            <consortium name="Consortium for Microbial Forensics and Genomics (microFORGE)"/>
            <person name="Knight B.M."/>
            <person name="Roberts D.P."/>
            <person name="Lin D."/>
            <person name="Hari K."/>
            <person name="Fletcher J."/>
            <person name="Melcher U."/>
            <person name="Blagden T."/>
            <person name="Winegar R.A."/>
        </authorList>
    </citation>
    <scope>NUCLEOTIDE SEQUENCE [LARGE SCALE GENOMIC DNA]</scope>
    <source>
        <strain evidence="2">DSM 23493</strain>
    </source>
</reference>
<dbReference type="RefSeq" id="WP_049666898.1">
    <property type="nucleotide sequence ID" value="NZ_LFXJ01000005.1"/>
</dbReference>
<sequence>MNIKIRNYEINYFADFLHGAKIQGTKLSRMRTRIVRDVGTYLSEKLMPELQIILNKYAELDASGNPIMTDNGAIKWKPTFFEKAMEDMSTLDEEYYYLECSEYMKDAIISIGEFILHNDNIELEGNAATFFDNWCTEFEKAIDYYATK</sequence>
<gene>
    <name evidence="1" type="ORF">ACZ11_13585</name>
</gene>
<protein>
    <submittedName>
        <fullName evidence="1">Uncharacterized protein</fullName>
    </submittedName>
</protein>
<dbReference type="PATRIC" id="fig|582475.4.peg.2380"/>